<name>A0ABV4ND60_9VIBR</name>
<dbReference type="Proteomes" id="UP001570417">
    <property type="component" value="Unassembled WGS sequence"/>
</dbReference>
<organism evidence="1 2">
    <name type="scientific">Vibrio gallaecicus</name>
    <dbReference type="NCBI Taxonomy" id="552386"/>
    <lineage>
        <taxon>Bacteria</taxon>
        <taxon>Pseudomonadati</taxon>
        <taxon>Pseudomonadota</taxon>
        <taxon>Gammaproteobacteria</taxon>
        <taxon>Vibrionales</taxon>
        <taxon>Vibrionaceae</taxon>
        <taxon>Vibrio</taxon>
    </lineage>
</organism>
<accession>A0ABV4ND60</accession>
<keyword evidence="2" id="KW-1185">Reference proteome</keyword>
<gene>
    <name evidence="1" type="ORF">AB4566_13835</name>
</gene>
<evidence type="ECO:0000313" key="1">
    <source>
        <dbReference type="EMBL" id="MFA0569349.1"/>
    </source>
</evidence>
<proteinExistence type="predicted"/>
<reference evidence="1 2" key="1">
    <citation type="journal article" date="2024" name="ISME J.">
        <title>Tailless and filamentous prophages are predominant in marine Vibrio.</title>
        <authorList>
            <person name="Steensen K."/>
            <person name="Seneca J."/>
            <person name="Bartlau N."/>
            <person name="Yu X.A."/>
            <person name="Hussain F.A."/>
            <person name="Polz M.F."/>
        </authorList>
    </citation>
    <scope>NUCLEOTIDE SEQUENCE [LARGE SCALE GENOMIC DNA]</scope>
    <source>
        <strain evidence="1 2">10N.222.51.A1</strain>
    </source>
</reference>
<protein>
    <submittedName>
        <fullName evidence="1">Uncharacterized protein</fullName>
    </submittedName>
</protein>
<dbReference type="RefSeq" id="WP_372266477.1">
    <property type="nucleotide sequence ID" value="NZ_JBFRUW010000050.1"/>
</dbReference>
<comment type="caution">
    <text evidence="1">The sequence shown here is derived from an EMBL/GenBank/DDBJ whole genome shotgun (WGS) entry which is preliminary data.</text>
</comment>
<evidence type="ECO:0000313" key="2">
    <source>
        <dbReference type="Proteomes" id="UP001570417"/>
    </source>
</evidence>
<sequence>MRKFKGCIQLLNGVSQDVIIEANNQYKATQLAKAMYQGAKISRSFVQVR</sequence>
<dbReference type="EMBL" id="JBFRUW010000050">
    <property type="protein sequence ID" value="MFA0569349.1"/>
    <property type="molecule type" value="Genomic_DNA"/>
</dbReference>